<feature type="transmembrane region" description="Helical" evidence="1">
    <location>
        <begin position="110"/>
        <end position="125"/>
    </location>
</feature>
<evidence type="ECO:0000313" key="2">
    <source>
        <dbReference type="EMBL" id="EEF76963.1"/>
    </source>
</evidence>
<protein>
    <recommendedName>
        <fullName evidence="4">Transmembrane protein</fullName>
    </recommendedName>
</protein>
<dbReference type="Proteomes" id="UP000014073">
    <property type="component" value="Unassembled WGS sequence"/>
</dbReference>
<name>S0F948_9BACT</name>
<feature type="transmembrane region" description="Helical" evidence="1">
    <location>
        <begin position="9"/>
        <end position="29"/>
    </location>
</feature>
<dbReference type="EMBL" id="ACBW01000158">
    <property type="protein sequence ID" value="EEF76963.1"/>
    <property type="molecule type" value="Genomic_DNA"/>
</dbReference>
<organism evidence="2 3">
    <name type="scientific">Phocaeicola coprophilus DSM 18228 = JCM 13818</name>
    <dbReference type="NCBI Taxonomy" id="547042"/>
    <lineage>
        <taxon>Bacteria</taxon>
        <taxon>Pseudomonadati</taxon>
        <taxon>Bacteroidota</taxon>
        <taxon>Bacteroidia</taxon>
        <taxon>Bacteroidales</taxon>
        <taxon>Bacteroidaceae</taxon>
        <taxon>Phocaeicola</taxon>
    </lineage>
</organism>
<dbReference type="PROSITE" id="PS51257">
    <property type="entry name" value="PROKAR_LIPOPROTEIN"/>
    <property type="match status" value="1"/>
</dbReference>
<evidence type="ECO:0000256" key="1">
    <source>
        <dbReference type="SAM" id="Phobius"/>
    </source>
</evidence>
<dbReference type="STRING" id="547042.BACCOPRO_02470"/>
<keyword evidence="1" id="KW-1133">Transmembrane helix</keyword>
<sequence length="138" mass="15728">MLMKGILPVWCRLAGYALLILSVFVPLLMSMFGCVHDGNLLFVKVGMKLVIWVSLFMIFLSKAPDENAETAHLRSQAMKYALGLWGIYYFVKLILSLLDGDIQAADNSTAIVYMVINVICQEFLLQKNRMEKIFHHKK</sequence>
<accession>S0F948</accession>
<evidence type="ECO:0000313" key="3">
    <source>
        <dbReference type="Proteomes" id="UP000014073"/>
    </source>
</evidence>
<evidence type="ECO:0008006" key="4">
    <source>
        <dbReference type="Google" id="ProtNLM"/>
    </source>
</evidence>
<keyword evidence="3" id="KW-1185">Reference proteome</keyword>
<feature type="transmembrane region" description="Helical" evidence="1">
    <location>
        <begin position="80"/>
        <end position="98"/>
    </location>
</feature>
<keyword evidence="1" id="KW-0812">Transmembrane</keyword>
<comment type="caution">
    <text evidence="2">The sequence shown here is derived from an EMBL/GenBank/DDBJ whole genome shotgun (WGS) entry which is preliminary data.</text>
</comment>
<keyword evidence="1" id="KW-0472">Membrane</keyword>
<reference evidence="2 3" key="1">
    <citation type="submission" date="2008-12" db="EMBL/GenBank/DDBJ databases">
        <authorList>
            <person name="Fulton L."/>
            <person name="Clifton S."/>
            <person name="Fulton B."/>
            <person name="Xu J."/>
            <person name="Minx P."/>
            <person name="Pepin K.H."/>
            <person name="Johnson M."/>
            <person name="Bhonagiri V."/>
            <person name="Nash W.E."/>
            <person name="Mardis E.R."/>
            <person name="Wilson R.K."/>
        </authorList>
    </citation>
    <scope>NUCLEOTIDE SEQUENCE [LARGE SCALE GENOMIC DNA]</scope>
    <source>
        <strain evidence="2 3">DSM 18228</strain>
    </source>
</reference>
<dbReference type="AlphaFoldDB" id="S0F948"/>
<gene>
    <name evidence="2" type="ORF">BACCOPRO_02470</name>
</gene>
<dbReference type="HOGENOM" id="CLU_1891963_0_0_10"/>
<feature type="transmembrane region" description="Helical" evidence="1">
    <location>
        <begin position="41"/>
        <end position="60"/>
    </location>
</feature>
<proteinExistence type="predicted"/>
<dbReference type="eggNOG" id="ENOG5033XBP">
    <property type="taxonomic scope" value="Bacteria"/>
</dbReference>